<dbReference type="RefSeq" id="WP_062304292.1">
    <property type="nucleotide sequence ID" value="NZ_CAUAFM010000004.1"/>
</dbReference>
<evidence type="ECO:0000256" key="2">
    <source>
        <dbReference type="ARBA" id="ARBA00022475"/>
    </source>
</evidence>
<dbReference type="GO" id="GO:0005886">
    <property type="term" value="C:plasma membrane"/>
    <property type="evidence" value="ECO:0007669"/>
    <property type="project" value="UniProtKB-SubCell"/>
</dbReference>
<keyword evidence="5 7" id="KW-0472">Membrane</keyword>
<evidence type="ECO:0000256" key="5">
    <source>
        <dbReference type="ARBA" id="ARBA00023136"/>
    </source>
</evidence>
<dbReference type="OrthoDB" id="1954626at2"/>
<feature type="domain" description="ABC3 transporter permease C-terminal" evidence="8">
    <location>
        <begin position="235"/>
        <end position="342"/>
    </location>
</feature>
<feature type="transmembrane region" description="Helical" evidence="7">
    <location>
        <begin position="746"/>
        <end position="770"/>
    </location>
</feature>
<feature type="transmembrane region" description="Helical" evidence="7">
    <location>
        <begin position="52"/>
        <end position="72"/>
    </location>
</feature>
<dbReference type="AlphaFoldDB" id="A0A3E3K468"/>
<feature type="transmembrane region" description="Helical" evidence="7">
    <location>
        <begin position="399"/>
        <end position="422"/>
    </location>
</feature>
<sequence>MKRKRALDRFTAIRLIAGIAALLTFCLVKFYIDGEFRTWMEVLERLTKGAGITPEYILFFIPFGFVLLYLIRELLLLAGKWWRWFSWLPALGSITFAGVLAFITYSADILLYAKIPLYYLAMFTVEFISIKYLEQREDLNERYEEIKAREKKDKEHRKKANHFPGKYPPEFYEVIRQNFRYHWKEQIVFLISGILLAAICYIVFAIYFMTDRIYGGKGKTSFMFGQGIHGIFQSLALILGVLSVLMMVLMISWYIKEQKKEYRLMVILGIRKNTAYRIFLVEFSINVLAAAVIGLPIGMIGAAVLRRGFARSFQGHIELPSVVSVSQVLIGFAAYVMLMILALGFNQENFISLGNSTELNEERKKERKPERRLALWIVSGIGLYVLAIKWITIRGWTEMKFIYCLPALGIFFLLSGGMALWLKKRKSGAGYYKHLFRWNPFYYRFWKNVMVLFYLSVVQFLLLALFSTPFITSNMRQDIPAMYPYDIVCTAYETDLSELEQIAADADATVYQYPMVRMTSLYGSDKVPNWNGSTRPVQWPQGQHIAISESTYNQMRKNAGQKPRKLGLKGKEMHAVYQQDLSVKANVLDWDTTRFSVHLRFGQPLEYYDTAGYWNVFPEREIVSEERNSLIGAFQQGKQENLIVMSDAYFEEVWNQISTQNRENWAKRETISKAEWKFYSAVHEGNLTEGPTMLYCMNVPDGKSAEVAENLEYLKEKHSLDRVWDRSIQPFYERTQMIRNTESEILLARTANGFILLVLVIMAAFQYFLYVKQEEDTWKWEDTFLEKIGMRRKERAKKIGFQLRFFMLLPMIQAVIGGIFFIGITLKARLFTVSEVLRYGRFMGIMYAIYILFWLFIYSMMQRYVLKRLQKENS</sequence>
<evidence type="ECO:0000256" key="3">
    <source>
        <dbReference type="ARBA" id="ARBA00022692"/>
    </source>
</evidence>
<evidence type="ECO:0000259" key="8">
    <source>
        <dbReference type="Pfam" id="PF02687"/>
    </source>
</evidence>
<feature type="transmembrane region" description="Helical" evidence="7">
    <location>
        <begin position="117"/>
        <end position="133"/>
    </location>
</feature>
<proteinExistence type="predicted"/>
<keyword evidence="2" id="KW-1003">Cell membrane</keyword>
<dbReference type="PANTHER" id="PTHR46795">
    <property type="entry name" value="ABC TRANSPORTER PERMEASE-RELATED-RELATED"/>
    <property type="match status" value="1"/>
</dbReference>
<keyword evidence="4 7" id="KW-1133">Transmembrane helix</keyword>
<feature type="transmembrane region" description="Helical" evidence="7">
    <location>
        <begin position="12"/>
        <end position="32"/>
    </location>
</feature>
<dbReference type="Proteomes" id="UP000261080">
    <property type="component" value="Unassembled WGS sequence"/>
</dbReference>
<feature type="transmembrane region" description="Helical" evidence="7">
    <location>
        <begin position="325"/>
        <end position="345"/>
    </location>
</feature>
<dbReference type="Pfam" id="PF02687">
    <property type="entry name" value="FtsX"/>
    <property type="match status" value="1"/>
</dbReference>
<dbReference type="EMBL" id="QVLX01000002">
    <property type="protein sequence ID" value="RGE88781.1"/>
    <property type="molecule type" value="Genomic_DNA"/>
</dbReference>
<accession>A0A3E3K468</accession>
<protein>
    <submittedName>
        <fullName evidence="9">ABC transporter permease</fullName>
    </submittedName>
</protein>
<name>A0A3E3K468_9FIRM</name>
<evidence type="ECO:0000313" key="10">
    <source>
        <dbReference type="Proteomes" id="UP000261080"/>
    </source>
</evidence>
<feature type="coiled-coil region" evidence="6">
    <location>
        <begin position="129"/>
        <end position="156"/>
    </location>
</feature>
<organism evidence="9 10">
    <name type="scientific">Sellimonas intestinalis</name>
    <dbReference type="NCBI Taxonomy" id="1653434"/>
    <lineage>
        <taxon>Bacteria</taxon>
        <taxon>Bacillati</taxon>
        <taxon>Bacillota</taxon>
        <taxon>Clostridia</taxon>
        <taxon>Lachnospirales</taxon>
        <taxon>Lachnospiraceae</taxon>
        <taxon>Sellimonas</taxon>
    </lineage>
</organism>
<keyword evidence="3 7" id="KW-0812">Transmembrane</keyword>
<dbReference type="InterPro" id="IPR003838">
    <property type="entry name" value="ABC3_permease_C"/>
</dbReference>
<feature type="transmembrane region" description="Helical" evidence="7">
    <location>
        <begin position="842"/>
        <end position="861"/>
    </location>
</feature>
<feature type="transmembrane region" description="Helical" evidence="7">
    <location>
        <begin position="276"/>
        <end position="305"/>
    </location>
</feature>
<gene>
    <name evidence="9" type="ORF">DW016_04475</name>
</gene>
<feature type="transmembrane region" description="Helical" evidence="7">
    <location>
        <begin position="443"/>
        <end position="466"/>
    </location>
</feature>
<comment type="caution">
    <text evidence="9">The sequence shown here is derived from an EMBL/GenBank/DDBJ whole genome shotgun (WGS) entry which is preliminary data.</text>
</comment>
<evidence type="ECO:0000256" key="6">
    <source>
        <dbReference type="SAM" id="Coils"/>
    </source>
</evidence>
<keyword evidence="10" id="KW-1185">Reference proteome</keyword>
<feature type="transmembrane region" description="Helical" evidence="7">
    <location>
        <begin position="84"/>
        <end position="105"/>
    </location>
</feature>
<evidence type="ECO:0000256" key="7">
    <source>
        <dbReference type="SAM" id="Phobius"/>
    </source>
</evidence>
<comment type="subcellular location">
    <subcellularLocation>
        <location evidence="1">Cell membrane</location>
        <topology evidence="1">Multi-pass membrane protein</topology>
    </subcellularLocation>
</comment>
<dbReference type="PANTHER" id="PTHR46795:SF3">
    <property type="entry name" value="ABC TRANSPORTER PERMEASE"/>
    <property type="match status" value="1"/>
</dbReference>
<dbReference type="InterPro" id="IPR052536">
    <property type="entry name" value="ABC-4_Integral_Memb_Prot"/>
</dbReference>
<reference evidence="9 10" key="1">
    <citation type="submission" date="2018-08" db="EMBL/GenBank/DDBJ databases">
        <title>A genome reference for cultivated species of the human gut microbiota.</title>
        <authorList>
            <person name="Zou Y."/>
            <person name="Xue W."/>
            <person name="Luo G."/>
        </authorList>
    </citation>
    <scope>NUCLEOTIDE SEQUENCE [LARGE SCALE GENOMIC DNA]</scope>
    <source>
        <strain evidence="9 10">AF37-2AT</strain>
    </source>
</reference>
<keyword evidence="6" id="KW-0175">Coiled coil</keyword>
<evidence type="ECO:0000256" key="1">
    <source>
        <dbReference type="ARBA" id="ARBA00004651"/>
    </source>
</evidence>
<feature type="transmembrane region" description="Helical" evidence="7">
    <location>
        <begin position="187"/>
        <end position="210"/>
    </location>
</feature>
<evidence type="ECO:0000313" key="9">
    <source>
        <dbReference type="EMBL" id="RGE88781.1"/>
    </source>
</evidence>
<feature type="transmembrane region" description="Helical" evidence="7">
    <location>
        <begin position="801"/>
        <end position="822"/>
    </location>
</feature>
<evidence type="ECO:0000256" key="4">
    <source>
        <dbReference type="ARBA" id="ARBA00022989"/>
    </source>
</evidence>
<feature type="transmembrane region" description="Helical" evidence="7">
    <location>
        <begin position="373"/>
        <end position="393"/>
    </location>
</feature>
<feature type="transmembrane region" description="Helical" evidence="7">
    <location>
        <begin position="230"/>
        <end position="255"/>
    </location>
</feature>